<name>A0A124EBL9_9EURY</name>
<dbReference type="EMBL" id="LLYW01000004">
    <property type="protein sequence ID" value="KUH34541.1"/>
    <property type="molecule type" value="Genomic_DNA"/>
</dbReference>
<dbReference type="AlphaFoldDB" id="A0A124EBL9"/>
<accession>A0A124EBL9</accession>
<evidence type="ECO:0000313" key="1">
    <source>
        <dbReference type="EMBL" id="KUH34541.1"/>
    </source>
</evidence>
<dbReference type="STRING" id="227598.APY94_01610"/>
<gene>
    <name evidence="1" type="ORF">APY94_01610</name>
</gene>
<evidence type="ECO:0000313" key="2">
    <source>
        <dbReference type="Proteomes" id="UP000053462"/>
    </source>
</evidence>
<proteinExistence type="predicted"/>
<comment type="caution">
    <text evidence="1">The sequence shown here is derived from an EMBL/GenBank/DDBJ whole genome shotgun (WGS) entry which is preliminary data.</text>
</comment>
<dbReference type="Proteomes" id="UP000053462">
    <property type="component" value="Unassembled WGS sequence"/>
</dbReference>
<organism evidence="1 2">
    <name type="scientific">Thermococcus celericrescens</name>
    <dbReference type="NCBI Taxonomy" id="227598"/>
    <lineage>
        <taxon>Archaea</taxon>
        <taxon>Methanobacteriati</taxon>
        <taxon>Methanobacteriota</taxon>
        <taxon>Thermococci</taxon>
        <taxon>Thermococcales</taxon>
        <taxon>Thermococcaceae</taxon>
        <taxon>Thermococcus</taxon>
    </lineage>
</organism>
<protein>
    <submittedName>
        <fullName evidence="1">Uncharacterized protein</fullName>
    </submittedName>
</protein>
<keyword evidence="2" id="KW-1185">Reference proteome</keyword>
<sequence>MIGEYYFYFRDGRLYYLGNTTGAEELFYTFYRGFWYLSDGRAIDPRGPCLIGDVMIPEDIRNELCPCGNVSITSPSYPVEFNGSTLHVSNGRVSYIIKVPDSVALHLPSNTTLRAVFLGEEALIYIRPQNPFVPLDWGNVTVLYYDGGSLRRLNFTEGLRNELPPCRKATGQNSKNSAKLLALAGVALILVLDYWKVKK</sequence>
<reference evidence="1 2" key="1">
    <citation type="submission" date="2015-10" db="EMBL/GenBank/DDBJ databases">
        <title>Draft genome sequence of Thermococcus celericrescens strain DSM 17994.</title>
        <authorList>
            <person name="Hong S.-J."/>
            <person name="Park C.-E."/>
            <person name="Shin J.-H."/>
        </authorList>
    </citation>
    <scope>NUCLEOTIDE SEQUENCE [LARGE SCALE GENOMIC DNA]</scope>
    <source>
        <strain evidence="1 2">DSM 17994</strain>
    </source>
</reference>